<dbReference type="HOGENOM" id="CLU_420720_0_0_2"/>
<dbReference type="eggNOG" id="arCOG01534">
    <property type="taxonomic scope" value="Archaea"/>
</dbReference>
<keyword evidence="3" id="KW-0813">Transport</keyword>
<dbReference type="SUPFAM" id="SSF53850">
    <property type="entry name" value="Periplasmic binding protein-like II"/>
    <property type="match status" value="1"/>
</dbReference>
<reference evidence="7 9" key="2">
    <citation type="journal article" date="2014" name="PLoS Genet.">
        <title>Phylogenetically driven sequencing of extremely halophilic archaea reveals strategies for static and dynamic osmo-response.</title>
        <authorList>
            <person name="Becker E.A."/>
            <person name="Seitzer P.M."/>
            <person name="Tritt A."/>
            <person name="Larsen D."/>
            <person name="Krusor M."/>
            <person name="Yao A.I."/>
            <person name="Wu D."/>
            <person name="Madern D."/>
            <person name="Eisen J.A."/>
            <person name="Darling A.E."/>
            <person name="Facciotti M.T."/>
        </authorList>
    </citation>
    <scope>NUCLEOTIDE SEQUENCE [LARGE SCALE GENOMIC DNA]</scope>
    <source>
        <strain evidence="7">B3</strain>
        <strain evidence="9">DSM 18796 / CECT 7217 / JCM 14584 / KCTC 4019 / B3</strain>
    </source>
</reference>
<gene>
    <name evidence="6" type="ordered locus">HacjB3_00140</name>
    <name evidence="7" type="ORF">C497_19199</name>
</gene>
<dbReference type="AlphaFoldDB" id="D8J3T0"/>
<dbReference type="InterPro" id="IPR000914">
    <property type="entry name" value="SBP_5_dom"/>
</dbReference>
<protein>
    <submittedName>
        <fullName evidence="6">Extracellular solute-binding protein family 5</fullName>
    </submittedName>
    <submittedName>
        <fullName evidence="7">Family 5 extracellular solute-binding protein</fullName>
    </submittedName>
</protein>
<accession>D8J3T0</accession>
<reference evidence="6 8" key="1">
    <citation type="journal article" date="2010" name="J. Bacteriol.">
        <title>Complete genome sequence of Halalkalicoccus jeotgali B3(T), an extremely halophilic archaeon.</title>
        <authorList>
            <person name="Roh S.W."/>
            <person name="Nam Y.D."/>
            <person name="Nam S.H."/>
            <person name="Choi S.H."/>
            <person name="Park H.S."/>
            <person name="Bae J.W."/>
        </authorList>
    </citation>
    <scope>NUCLEOTIDE SEQUENCE [LARGE SCALE GENOMIC DNA]</scope>
    <source>
        <strain evidence="6">B3</strain>
        <strain evidence="8">DSM 18796 / CECT 7217 / JCM 14584 / KCTC 4019 / B3</strain>
    </source>
</reference>
<dbReference type="PANTHER" id="PTHR30290">
    <property type="entry name" value="PERIPLASMIC BINDING COMPONENT OF ABC TRANSPORTER"/>
    <property type="match status" value="1"/>
</dbReference>
<dbReference type="GO" id="GO:1904680">
    <property type="term" value="F:peptide transmembrane transporter activity"/>
    <property type="evidence" value="ECO:0007669"/>
    <property type="project" value="TreeGrafter"/>
</dbReference>
<evidence type="ECO:0000256" key="1">
    <source>
        <dbReference type="ARBA" id="ARBA00004196"/>
    </source>
</evidence>
<dbReference type="Gene3D" id="3.10.105.10">
    <property type="entry name" value="Dipeptide-binding Protein, Domain 3"/>
    <property type="match status" value="2"/>
</dbReference>
<evidence type="ECO:0000256" key="2">
    <source>
        <dbReference type="ARBA" id="ARBA00005695"/>
    </source>
</evidence>
<evidence type="ECO:0000256" key="4">
    <source>
        <dbReference type="ARBA" id="ARBA00022729"/>
    </source>
</evidence>
<dbReference type="Pfam" id="PF00496">
    <property type="entry name" value="SBP_bac_5"/>
    <property type="match status" value="1"/>
</dbReference>
<dbReference type="Gene3D" id="3.40.190.10">
    <property type="entry name" value="Periplasmic binding protein-like II"/>
    <property type="match status" value="1"/>
</dbReference>
<proteinExistence type="inferred from homology"/>
<keyword evidence="4" id="KW-0732">Signal</keyword>
<organism evidence="6 8">
    <name type="scientific">Halalkalicoccus jeotgali (strain DSM 18796 / CECT 7217 / JCM 14584 / KCTC 4019 / B3)</name>
    <dbReference type="NCBI Taxonomy" id="795797"/>
    <lineage>
        <taxon>Archaea</taxon>
        <taxon>Methanobacteriati</taxon>
        <taxon>Methanobacteriota</taxon>
        <taxon>Stenosarchaea group</taxon>
        <taxon>Halobacteria</taxon>
        <taxon>Halobacteriales</taxon>
        <taxon>Halococcaceae</taxon>
        <taxon>Halalkalicoccus</taxon>
    </lineage>
</organism>
<dbReference type="GO" id="GO:0043190">
    <property type="term" value="C:ATP-binding cassette (ABC) transporter complex"/>
    <property type="evidence" value="ECO:0007669"/>
    <property type="project" value="InterPro"/>
</dbReference>
<feature type="domain" description="Solute-binding protein family 5" evidence="5">
    <location>
        <begin position="91"/>
        <end position="552"/>
    </location>
</feature>
<evidence type="ECO:0000256" key="3">
    <source>
        <dbReference type="ARBA" id="ARBA00022448"/>
    </source>
</evidence>
<dbReference type="GeneID" id="9417821"/>
<dbReference type="PANTHER" id="PTHR30290:SF10">
    <property type="entry name" value="PERIPLASMIC OLIGOPEPTIDE-BINDING PROTEIN-RELATED"/>
    <property type="match status" value="1"/>
</dbReference>
<dbReference type="CDD" id="cd00995">
    <property type="entry name" value="PBP2_NikA_DppA_OppA_like"/>
    <property type="match status" value="1"/>
</dbReference>
<evidence type="ECO:0000313" key="7">
    <source>
        <dbReference type="EMBL" id="ELY32747.1"/>
    </source>
</evidence>
<comment type="similarity">
    <text evidence="2">Belongs to the bacterial solute-binding protein 5 family.</text>
</comment>
<dbReference type="GO" id="GO:0015833">
    <property type="term" value="P:peptide transport"/>
    <property type="evidence" value="ECO:0007669"/>
    <property type="project" value="TreeGrafter"/>
</dbReference>
<dbReference type="EMBL" id="CP002062">
    <property type="protein sequence ID" value="ADJ13421.1"/>
    <property type="molecule type" value="Genomic_DNA"/>
</dbReference>
<evidence type="ECO:0000313" key="9">
    <source>
        <dbReference type="Proteomes" id="UP000011645"/>
    </source>
</evidence>
<dbReference type="GO" id="GO:0042597">
    <property type="term" value="C:periplasmic space"/>
    <property type="evidence" value="ECO:0007669"/>
    <property type="project" value="UniProtKB-ARBA"/>
</dbReference>
<comment type="subcellular location">
    <subcellularLocation>
        <location evidence="1">Cell envelope</location>
    </subcellularLocation>
</comment>
<dbReference type="STRING" id="795797.HacjB3_00140"/>
<evidence type="ECO:0000313" key="6">
    <source>
        <dbReference type="EMBL" id="ADJ13421.1"/>
    </source>
</evidence>
<dbReference type="RefSeq" id="WP_008419175.1">
    <property type="nucleotide sequence ID" value="NC_014297.1"/>
</dbReference>
<dbReference type="KEGG" id="hje:HacjB3_00140"/>
<evidence type="ECO:0000313" key="8">
    <source>
        <dbReference type="Proteomes" id="UP000000390"/>
    </source>
</evidence>
<evidence type="ECO:0000259" key="5">
    <source>
        <dbReference type="Pfam" id="PF00496"/>
    </source>
</evidence>
<dbReference type="Proteomes" id="UP000011645">
    <property type="component" value="Unassembled WGS sequence"/>
</dbReference>
<sequence length="651" mass="70359">MAEFTDVTRRSLLAATAGLAISGAGCLGGDDPKRPGEIDPDRIDPGGELTVGFPGELDALNPLTASSGPTNALLDLLYQPGVLVDPATFEARPWVFTDWTARETAEGMAIDLSVREDLRWSDGEDLTVEDVLFTYELYANRTPGRTFGATEPIDSVEAARGEYDLTLSLDRVVGTYETDQLSLRLLPEHVWSGIDDYAAHDPEVPVALGPGRLLEQESPTERVVSLGRRWPLATQPWVEDHDLLLAGGPYLASIRVRLFAGPDAVHRALLNGEIDAMYAGAFEAAQASGIVDREGLGLIAGRSDGYGHYTLNMRRPPLDDQAFRQALSMAMDRGRWVRELALEYAVPGNAVVPPAFESIRPEAAADEPIQQRPDGTAPDAMRALGFRGADGGGLDIRTVRSFLENGAVVSGSAGTYAGREYPGSLTGFGETAQTEAAYEYAFDEVSSELLAQADVDAELYVDGQPLGELHGGPLVVLSPPADERPLVAEFTRGYVEALRRVGIPIETTVRPTDAIADRAYLETDFDVYAGEWSDLSSAGVPSLYEHFHSDNAHADGSGSTVAYNAAGYGLDGLAGADEAIATARREPDRERRNELVREITERIYLEAPTLVRSYPLEQWPVDTEQFAGFLPSIPGVGSSNLWLQSLTVHRR</sequence>
<keyword evidence="9" id="KW-1185">Reference proteome</keyword>
<dbReference type="PATRIC" id="fig|795797.18.peg.28"/>
<dbReference type="InterPro" id="IPR039424">
    <property type="entry name" value="SBP_5"/>
</dbReference>
<dbReference type="OrthoDB" id="233597at2157"/>
<dbReference type="InterPro" id="IPR030678">
    <property type="entry name" value="Peptide/Ni-bd"/>
</dbReference>
<dbReference type="Proteomes" id="UP000000390">
    <property type="component" value="Chromosome"/>
</dbReference>
<dbReference type="PIRSF" id="PIRSF002741">
    <property type="entry name" value="MppA"/>
    <property type="match status" value="1"/>
</dbReference>
<name>D8J3T0_HALJB</name>
<dbReference type="EMBL" id="AOHV01000046">
    <property type="protein sequence ID" value="ELY32747.1"/>
    <property type="molecule type" value="Genomic_DNA"/>
</dbReference>